<dbReference type="Pfam" id="PF02961">
    <property type="entry name" value="SAM_BAF"/>
    <property type="match status" value="1"/>
</dbReference>
<evidence type="ECO:0008006" key="4">
    <source>
        <dbReference type="Google" id="ProtNLM"/>
    </source>
</evidence>
<gene>
    <name evidence="2" type="ORF">AWC38_SpisGene1785</name>
</gene>
<evidence type="ECO:0000256" key="1">
    <source>
        <dbReference type="SAM" id="MobiDB-lite"/>
    </source>
</evidence>
<dbReference type="InterPro" id="IPR036617">
    <property type="entry name" value="BAF_sf"/>
</dbReference>
<feature type="compositionally biased region" description="Basic and acidic residues" evidence="1">
    <location>
        <begin position="71"/>
        <end position="88"/>
    </location>
</feature>
<evidence type="ECO:0000313" key="2">
    <source>
        <dbReference type="EMBL" id="PFX33332.1"/>
    </source>
</evidence>
<evidence type="ECO:0000313" key="3">
    <source>
        <dbReference type="Proteomes" id="UP000225706"/>
    </source>
</evidence>
<dbReference type="SMART" id="SM01023">
    <property type="entry name" value="BAF"/>
    <property type="match status" value="1"/>
</dbReference>
<reference evidence="3" key="1">
    <citation type="journal article" date="2017" name="bioRxiv">
        <title>Comparative analysis of the genomes of Stylophora pistillata and Acropora digitifera provides evidence for extensive differences between species of corals.</title>
        <authorList>
            <person name="Voolstra C.R."/>
            <person name="Li Y."/>
            <person name="Liew Y.J."/>
            <person name="Baumgarten S."/>
            <person name="Zoccola D."/>
            <person name="Flot J.-F."/>
            <person name="Tambutte S."/>
            <person name="Allemand D."/>
            <person name="Aranda M."/>
        </authorList>
    </citation>
    <scope>NUCLEOTIDE SEQUENCE [LARGE SCALE GENOMIC DNA]</scope>
</reference>
<proteinExistence type="predicted"/>
<sequence>MLLMGTWDMNKKERFAAEPMGQKSAKKVPGIGRAIGKRLNDAGIYHAKEIQEKVGDEGPACLKQYGANAKHRGDADEAFKSQDEKFGK</sequence>
<name>A0A2B4SXM5_STYPI</name>
<accession>A0A2B4SXM5</accession>
<dbReference type="GO" id="GO:0003677">
    <property type="term" value="F:DNA binding"/>
    <property type="evidence" value="ECO:0007669"/>
    <property type="project" value="InterPro"/>
</dbReference>
<dbReference type="EMBL" id="LSMT01000013">
    <property type="protein sequence ID" value="PFX33332.1"/>
    <property type="molecule type" value="Genomic_DNA"/>
</dbReference>
<dbReference type="SUPFAM" id="SSF47798">
    <property type="entry name" value="Barrier-to-autointegration factor, BAF"/>
    <property type="match status" value="1"/>
</dbReference>
<comment type="caution">
    <text evidence="2">The sequence shown here is derived from an EMBL/GenBank/DDBJ whole genome shotgun (WGS) entry which is preliminary data.</text>
</comment>
<dbReference type="Proteomes" id="UP000225706">
    <property type="component" value="Unassembled WGS sequence"/>
</dbReference>
<dbReference type="AlphaFoldDB" id="A0A2B4SXM5"/>
<feature type="region of interest" description="Disordered" evidence="1">
    <location>
        <begin position="69"/>
        <end position="88"/>
    </location>
</feature>
<protein>
    <recommendedName>
        <fullName evidence="4">Barrier-to-autointegration factor</fullName>
    </recommendedName>
</protein>
<dbReference type="Gene3D" id="1.10.150.40">
    <property type="entry name" value="Barrier-to-autointegration factor, BAF"/>
    <property type="match status" value="1"/>
</dbReference>
<keyword evidence="3" id="KW-1185">Reference proteome</keyword>
<dbReference type="InterPro" id="IPR004122">
    <property type="entry name" value="BAF_prot"/>
</dbReference>
<organism evidence="2 3">
    <name type="scientific">Stylophora pistillata</name>
    <name type="common">Smooth cauliflower coral</name>
    <dbReference type="NCBI Taxonomy" id="50429"/>
    <lineage>
        <taxon>Eukaryota</taxon>
        <taxon>Metazoa</taxon>
        <taxon>Cnidaria</taxon>
        <taxon>Anthozoa</taxon>
        <taxon>Hexacorallia</taxon>
        <taxon>Scleractinia</taxon>
        <taxon>Astrocoeniina</taxon>
        <taxon>Pocilloporidae</taxon>
        <taxon>Stylophora</taxon>
    </lineage>
</organism>